<dbReference type="Gramene" id="KQK99717">
    <property type="protein sequence ID" value="KQK99717"/>
    <property type="gene ID" value="SETIT_012811mg"/>
</dbReference>
<proteinExistence type="predicted"/>
<name>K3YEZ4_SETIT</name>
<protein>
    <submittedName>
        <fullName evidence="1">Uncharacterized protein</fullName>
    </submittedName>
</protein>
<dbReference type="EMBL" id="AGNK02004568">
    <property type="status" value="NOT_ANNOTATED_CDS"/>
    <property type="molecule type" value="Genomic_DNA"/>
</dbReference>
<dbReference type="HOGENOM" id="CLU_3377966_0_0_1"/>
<evidence type="ECO:0000313" key="1">
    <source>
        <dbReference type="EnsemblPlants" id="KQK99717"/>
    </source>
</evidence>
<sequence>MSAINRSTTSGTSILPWFILLRTKKLRFGGPNLY</sequence>
<reference evidence="1" key="2">
    <citation type="submission" date="2018-08" db="UniProtKB">
        <authorList>
            <consortium name="EnsemblPlants"/>
        </authorList>
    </citation>
    <scope>IDENTIFICATION</scope>
    <source>
        <strain evidence="1">Yugu1</strain>
    </source>
</reference>
<dbReference type="InParanoid" id="K3YEZ4"/>
<keyword evidence="2" id="KW-1185">Reference proteome</keyword>
<organism evidence="1 2">
    <name type="scientific">Setaria italica</name>
    <name type="common">Foxtail millet</name>
    <name type="synonym">Panicum italicum</name>
    <dbReference type="NCBI Taxonomy" id="4555"/>
    <lineage>
        <taxon>Eukaryota</taxon>
        <taxon>Viridiplantae</taxon>
        <taxon>Streptophyta</taxon>
        <taxon>Embryophyta</taxon>
        <taxon>Tracheophyta</taxon>
        <taxon>Spermatophyta</taxon>
        <taxon>Magnoliopsida</taxon>
        <taxon>Liliopsida</taxon>
        <taxon>Poales</taxon>
        <taxon>Poaceae</taxon>
        <taxon>PACMAD clade</taxon>
        <taxon>Panicoideae</taxon>
        <taxon>Panicodae</taxon>
        <taxon>Paniceae</taxon>
        <taxon>Cenchrinae</taxon>
        <taxon>Setaria</taxon>
    </lineage>
</organism>
<evidence type="ECO:0000313" key="2">
    <source>
        <dbReference type="Proteomes" id="UP000004995"/>
    </source>
</evidence>
<dbReference type="Proteomes" id="UP000004995">
    <property type="component" value="Unassembled WGS sequence"/>
</dbReference>
<dbReference type="AlphaFoldDB" id="K3YEZ4"/>
<reference evidence="2" key="1">
    <citation type="journal article" date="2012" name="Nat. Biotechnol.">
        <title>Reference genome sequence of the model plant Setaria.</title>
        <authorList>
            <person name="Bennetzen J.L."/>
            <person name="Schmutz J."/>
            <person name="Wang H."/>
            <person name="Percifield R."/>
            <person name="Hawkins J."/>
            <person name="Pontaroli A.C."/>
            <person name="Estep M."/>
            <person name="Feng L."/>
            <person name="Vaughn J.N."/>
            <person name="Grimwood J."/>
            <person name="Jenkins J."/>
            <person name="Barry K."/>
            <person name="Lindquist E."/>
            <person name="Hellsten U."/>
            <person name="Deshpande S."/>
            <person name="Wang X."/>
            <person name="Wu X."/>
            <person name="Mitros T."/>
            <person name="Triplett J."/>
            <person name="Yang X."/>
            <person name="Ye C.Y."/>
            <person name="Mauro-Herrera M."/>
            <person name="Wang L."/>
            <person name="Li P."/>
            <person name="Sharma M."/>
            <person name="Sharma R."/>
            <person name="Ronald P.C."/>
            <person name="Panaud O."/>
            <person name="Kellogg E.A."/>
            <person name="Brutnell T.P."/>
            <person name="Doust A.N."/>
            <person name="Tuskan G.A."/>
            <person name="Rokhsar D."/>
            <person name="Devos K.M."/>
        </authorList>
    </citation>
    <scope>NUCLEOTIDE SEQUENCE [LARGE SCALE GENOMIC DNA]</scope>
    <source>
        <strain evidence="2">cv. Yugu1</strain>
    </source>
</reference>
<accession>K3YEZ4</accession>
<dbReference type="EnsemblPlants" id="KQK99717">
    <property type="protein sequence ID" value="KQK99717"/>
    <property type="gene ID" value="SETIT_012811mg"/>
</dbReference>